<dbReference type="InterPro" id="IPR032640">
    <property type="entry name" value="AMPK1_CBM"/>
</dbReference>
<dbReference type="PANTHER" id="PTHR10343:SF84">
    <property type="entry name" value="5'-AMP-ACTIVATED PROTEIN KINASE SUBUNIT BETA-1"/>
    <property type="match status" value="1"/>
</dbReference>
<feature type="compositionally biased region" description="Polar residues" evidence="2">
    <location>
        <begin position="65"/>
        <end position="74"/>
    </location>
</feature>
<dbReference type="Pfam" id="PF04739">
    <property type="entry name" value="AMPKBI"/>
    <property type="match status" value="1"/>
</dbReference>
<keyword evidence="5" id="KW-1185">Reference proteome</keyword>
<feature type="region of interest" description="Disordered" evidence="2">
    <location>
        <begin position="1"/>
        <end position="150"/>
    </location>
</feature>
<feature type="compositionally biased region" description="Polar residues" evidence="2">
    <location>
        <begin position="329"/>
        <end position="338"/>
    </location>
</feature>
<evidence type="ECO:0000313" key="4">
    <source>
        <dbReference type="EMBL" id="WFD04204.1"/>
    </source>
</evidence>
<feature type="region of interest" description="Disordered" evidence="2">
    <location>
        <begin position="192"/>
        <end position="213"/>
    </location>
</feature>
<dbReference type="GO" id="GO:0005737">
    <property type="term" value="C:cytoplasm"/>
    <property type="evidence" value="ECO:0007669"/>
    <property type="project" value="TreeGrafter"/>
</dbReference>
<dbReference type="SMART" id="SM01010">
    <property type="entry name" value="AMPKBI"/>
    <property type="match status" value="1"/>
</dbReference>
<dbReference type="EMBL" id="CP119940">
    <property type="protein sequence ID" value="WFD04204.1"/>
    <property type="molecule type" value="Genomic_DNA"/>
</dbReference>
<dbReference type="GO" id="GO:0005634">
    <property type="term" value="C:nucleus"/>
    <property type="evidence" value="ECO:0007669"/>
    <property type="project" value="TreeGrafter"/>
</dbReference>
<feature type="region of interest" description="Disordered" evidence="2">
    <location>
        <begin position="257"/>
        <end position="287"/>
    </location>
</feature>
<dbReference type="GO" id="GO:0031588">
    <property type="term" value="C:nucleotide-activated protein kinase complex"/>
    <property type="evidence" value="ECO:0007669"/>
    <property type="project" value="TreeGrafter"/>
</dbReference>
<evidence type="ECO:0000313" key="5">
    <source>
        <dbReference type="Proteomes" id="UP001214603"/>
    </source>
</evidence>
<evidence type="ECO:0000259" key="3">
    <source>
        <dbReference type="SMART" id="SM01010"/>
    </source>
</evidence>
<dbReference type="InterPro" id="IPR050827">
    <property type="entry name" value="CRP1_MDG1_kinase"/>
</dbReference>
<feature type="compositionally biased region" description="Polar residues" evidence="2">
    <location>
        <begin position="113"/>
        <end position="133"/>
    </location>
</feature>
<dbReference type="Pfam" id="PF16561">
    <property type="entry name" value="AMPK1_CBM"/>
    <property type="match status" value="1"/>
</dbReference>
<sequence length="686" mass="72747">MGNTPSSLDAPHTPHKDKQRAQGISWGRPRVHEADAPAPEKGIPRASQPPEATVTVHRPGHLYSHSISLPSGRTASEDDEGPGVRPAHPAGWEYSERPGVVLAGVSYTPGPPSDTSLVRSQSSLTDSSTQPSDSAYWGSTPESDAESSGRHVVRVAGGPEHSGAGEAEPAGYFPMISTEAGLHDVEPAMKTPTLGNSGQQPNTPRKSEETMVGDVQRTPIPRAETLPGTRALIPHRASLIIDDDAVSAAQELCTSPVSEALPPPAFTPPDAAGQEAPGAPKRRLRTLPSYLRIPTSIPRSFTSTVRLPGLDEASGTPTSLDILRMPMYSGSTTESSGVTAAAPVGDASPRTGLGRTQTAPLLLASPPITERPAGETAAAPAPDAARDAAPDAAAAASAAAAAAAAEPAPAEPAQAEAPPLTPVNLMWRGKGRKVYVTGTFADEWRSKIPLRQLRPNTPFICTLYLPPGTHRLKFIVDDRWRISNELNTASDGEGTLVNYVEIPNTRERLSDEPRAPYTRSDAELRPSDDPRFADPAWASAMDDLRQQQRSASEQRPGEWDEFNDEVPGADVAHWTSEVPPAVEVAQETEEALHEHEMAANAPAILPVPPMLPRQLEKVILNSSPAHAIGSINTTAALVDDNSVLPAPNHAVLHHLAASAIKNGVLAIGTVTRYKRKYVTTLLYRPV</sequence>
<organism evidence="4 5">
    <name type="scientific">Malassezia obtusa</name>
    <dbReference type="NCBI Taxonomy" id="76774"/>
    <lineage>
        <taxon>Eukaryota</taxon>
        <taxon>Fungi</taxon>
        <taxon>Dikarya</taxon>
        <taxon>Basidiomycota</taxon>
        <taxon>Ustilaginomycotina</taxon>
        <taxon>Malasseziomycetes</taxon>
        <taxon>Malasseziales</taxon>
        <taxon>Malasseziaceae</taxon>
        <taxon>Malassezia</taxon>
    </lineage>
</organism>
<dbReference type="SUPFAM" id="SSF160219">
    <property type="entry name" value="AMPKBI-like"/>
    <property type="match status" value="1"/>
</dbReference>
<dbReference type="Gene3D" id="6.20.250.60">
    <property type="match status" value="1"/>
</dbReference>
<dbReference type="Proteomes" id="UP001214603">
    <property type="component" value="Chromosome 7"/>
</dbReference>
<dbReference type="SUPFAM" id="SSF81296">
    <property type="entry name" value="E set domains"/>
    <property type="match status" value="1"/>
</dbReference>
<dbReference type="InterPro" id="IPR013783">
    <property type="entry name" value="Ig-like_fold"/>
</dbReference>
<proteinExistence type="inferred from homology"/>
<dbReference type="AlphaFoldDB" id="A0AAF0IUE4"/>
<dbReference type="GO" id="GO:0007165">
    <property type="term" value="P:signal transduction"/>
    <property type="evidence" value="ECO:0007669"/>
    <property type="project" value="TreeGrafter"/>
</dbReference>
<accession>A0AAF0IUE4</accession>
<feature type="compositionally biased region" description="Basic and acidic residues" evidence="2">
    <location>
        <begin position="507"/>
        <end position="532"/>
    </location>
</feature>
<dbReference type="InterPro" id="IPR014756">
    <property type="entry name" value="Ig_E-set"/>
</dbReference>
<name>A0AAF0IUE4_9BASI</name>
<dbReference type="InterPro" id="IPR037256">
    <property type="entry name" value="ASC_dom_sf"/>
</dbReference>
<comment type="similarity">
    <text evidence="1">Belongs to the 5'-AMP-activated protein kinase beta subunit family.</text>
</comment>
<evidence type="ECO:0000256" key="2">
    <source>
        <dbReference type="SAM" id="MobiDB-lite"/>
    </source>
</evidence>
<dbReference type="InterPro" id="IPR006828">
    <property type="entry name" value="ASC_dom"/>
</dbReference>
<gene>
    <name evidence="4" type="ORF">MOBT1_002909</name>
</gene>
<protein>
    <recommendedName>
        <fullName evidence="3">Association with the SNF1 complex (ASC) domain-containing protein</fullName>
    </recommendedName>
</protein>
<dbReference type="GO" id="GO:0019901">
    <property type="term" value="F:protein kinase binding"/>
    <property type="evidence" value="ECO:0007669"/>
    <property type="project" value="TreeGrafter"/>
</dbReference>
<feature type="compositionally biased region" description="Polar residues" evidence="2">
    <location>
        <begin position="193"/>
        <end position="204"/>
    </location>
</feature>
<evidence type="ECO:0000256" key="1">
    <source>
        <dbReference type="ARBA" id="ARBA00010926"/>
    </source>
</evidence>
<dbReference type="PANTHER" id="PTHR10343">
    <property type="entry name" value="5'-AMP-ACTIVATED PROTEIN KINASE , BETA SUBUNIT"/>
    <property type="match status" value="1"/>
</dbReference>
<dbReference type="Gene3D" id="2.60.40.10">
    <property type="entry name" value="Immunoglobulins"/>
    <property type="match status" value="1"/>
</dbReference>
<feature type="region of interest" description="Disordered" evidence="2">
    <location>
        <begin position="507"/>
        <end position="564"/>
    </location>
</feature>
<reference evidence="4" key="1">
    <citation type="submission" date="2023-03" db="EMBL/GenBank/DDBJ databases">
        <title>Mating type loci evolution in Malassezia.</title>
        <authorList>
            <person name="Coelho M.A."/>
        </authorList>
    </citation>
    <scope>NUCLEOTIDE SEQUENCE</scope>
    <source>
        <strain evidence="4">CBS 7876</strain>
    </source>
</reference>
<dbReference type="CDD" id="cd02859">
    <property type="entry name" value="E_set_AMPKbeta_like_N"/>
    <property type="match status" value="1"/>
</dbReference>
<feature type="region of interest" description="Disordered" evidence="2">
    <location>
        <begin position="328"/>
        <end position="392"/>
    </location>
</feature>
<feature type="domain" description="Association with the SNF1 complex (ASC)" evidence="3">
    <location>
        <begin position="567"/>
        <end position="686"/>
    </location>
</feature>